<comment type="caution">
    <text evidence="1">The sequence shown here is derived from an EMBL/GenBank/DDBJ whole genome shotgun (WGS) entry which is preliminary data.</text>
</comment>
<dbReference type="InterPro" id="IPR025455">
    <property type="entry name" value="DUF4276"/>
</dbReference>
<name>A0ABT2N7S4_9CYAN</name>
<reference evidence="1 2" key="1">
    <citation type="journal article" date="2022" name="Front. Microbiol.">
        <title>High genomic differentiation and limited gene flow indicate recent cryptic speciation within the genus Laspinema (cyanobacteria).</title>
        <authorList>
            <person name="Stanojkovic A."/>
            <person name="Skoupy S."/>
            <person name="Skaloud P."/>
            <person name="Dvorak P."/>
        </authorList>
    </citation>
    <scope>NUCLEOTIDE SEQUENCE [LARGE SCALE GENOMIC DNA]</scope>
    <source>
        <strain evidence="1 2">D3b</strain>
    </source>
</reference>
<protein>
    <submittedName>
        <fullName evidence="1">DUF4276 family protein</fullName>
    </submittedName>
</protein>
<dbReference type="Proteomes" id="UP001525961">
    <property type="component" value="Unassembled WGS sequence"/>
</dbReference>
<gene>
    <name evidence="1" type="ORF">NG792_13015</name>
</gene>
<proteinExistence type="predicted"/>
<dbReference type="Pfam" id="PF14103">
    <property type="entry name" value="DUF4276"/>
    <property type="match status" value="1"/>
</dbReference>
<organism evidence="1 2">
    <name type="scientific">Laspinema olomoucense D3b</name>
    <dbReference type="NCBI Taxonomy" id="2953688"/>
    <lineage>
        <taxon>Bacteria</taxon>
        <taxon>Bacillati</taxon>
        <taxon>Cyanobacteriota</taxon>
        <taxon>Cyanophyceae</taxon>
        <taxon>Oscillatoriophycideae</taxon>
        <taxon>Oscillatoriales</taxon>
        <taxon>Laspinemataceae</taxon>
        <taxon>Laspinema</taxon>
        <taxon>Laspinema olomoucense</taxon>
    </lineage>
</organism>
<accession>A0ABT2N7S4</accession>
<keyword evidence="2" id="KW-1185">Reference proteome</keyword>
<evidence type="ECO:0000313" key="2">
    <source>
        <dbReference type="Proteomes" id="UP001525961"/>
    </source>
</evidence>
<dbReference type="RefSeq" id="WP_261235683.1">
    <property type="nucleotide sequence ID" value="NZ_JAMXFA010000015.1"/>
</dbReference>
<evidence type="ECO:0000313" key="1">
    <source>
        <dbReference type="EMBL" id="MCT7978632.1"/>
    </source>
</evidence>
<dbReference type="EMBL" id="JAMXFA010000015">
    <property type="protein sequence ID" value="MCT7978632.1"/>
    <property type="molecule type" value="Genomic_DNA"/>
</dbReference>
<sequence length="278" mass="32058">MVIWLFAGGGPPEYSGLVKLLQKEFPDYHFERQLPQLAHKPIGKPNRAVPIVRSTTGSDLLRAISERLSFLLTRKSLEERLLKNSLCDAILVIDDLDCRRWHGLVCNDIESPGFHHIQNNYIQQVTQSLIQAKEPLDERMKNRLDEVQFNPQIIVGFASPEIESWIIADWGNCQHRDFPQHQWIRMKQWLRDVAQLDFENPELYGGFNPETGVCQVKLSEQIVEASSQAQISQEAQQPSRYNKARHSSEILEKISGQRVQEICPLFKAMYQSLQRLGN</sequence>